<evidence type="ECO:0000313" key="3">
    <source>
        <dbReference type="MGI" id="MGI:3642584"/>
    </source>
</evidence>
<proteinExistence type="evidence at transcript level"/>
<accession>Q8C4U1</accession>
<dbReference type="EMBL" id="AK081065">
    <property type="protein sequence ID" value="BAC38126.1"/>
    <property type="molecule type" value="mRNA"/>
</dbReference>
<reference evidence="2" key="4">
    <citation type="journal article" date="2001" name="Nature">
        <title>Functional annotation of a full-length mouse cDNA collection.</title>
        <authorList>
            <consortium name="The RIKEN Genome Exploration Research Group Phase II Team and the FANTOM Consortium"/>
        </authorList>
    </citation>
    <scope>NUCLEOTIDE SEQUENCE</scope>
    <source>
        <strain evidence="2">C57BL/6J</strain>
        <tissue evidence="2">Cerebellum</tissue>
    </source>
</reference>
<reference evidence="2" key="2">
    <citation type="journal article" date="2000" name="Genome Res.">
        <title>Normalization and subtraction of cap-trapper-selected cDNAs to prepare full-length cDNA libraries for rapid discovery of new genes.</title>
        <authorList>
            <person name="Carninci P."/>
            <person name="Shibata Y."/>
            <person name="Hayatsu N."/>
            <person name="Sugahara Y."/>
            <person name="Shibata K."/>
            <person name="Itoh M."/>
            <person name="Konno H."/>
            <person name="Okazaki Y."/>
            <person name="Muramatsu M."/>
            <person name="Hayashizaki Y."/>
        </authorList>
    </citation>
    <scope>NUCLEOTIDE SEQUENCE</scope>
    <source>
        <strain evidence="2">C57BL/6J</strain>
        <tissue evidence="2">Cerebellum</tissue>
    </source>
</reference>
<feature type="region of interest" description="Disordered" evidence="1">
    <location>
        <begin position="34"/>
        <end position="100"/>
    </location>
</feature>
<dbReference type="MGI" id="MGI:3642584">
    <property type="gene designation" value="B930078G14Rik"/>
</dbReference>
<sequence length="118" mass="12668">LEGLRPRQKREGPERHPGCPLQLCASVFERPYERRFRKGPHSQAGRAPGRTPAQVPCAPTPRARGSAAPPTSRLAPSTRTSGPALPPHPAPVSAPRASSRAPLTFFAVARLFPPLRGN</sequence>
<dbReference type="AlphaFoldDB" id="Q8C4U1"/>
<reference evidence="2" key="5">
    <citation type="journal article" date="2002" name="Nature">
        <title>Analysis of the mouse transcriptome based on functional annotation of 60,770 full-length cDNAs.</title>
        <authorList>
            <consortium name="The FANTOM Consortium and the RIKEN Genome Exploration Research Group Phase I and II Team"/>
        </authorList>
    </citation>
    <scope>NUCLEOTIDE SEQUENCE</scope>
    <source>
        <strain evidence="2">C57BL/6J</strain>
        <tissue evidence="2">Cerebellum</tissue>
    </source>
</reference>
<organism evidence="2">
    <name type="scientific">Mus musculus</name>
    <name type="common">Mouse</name>
    <dbReference type="NCBI Taxonomy" id="10090"/>
    <lineage>
        <taxon>Eukaryota</taxon>
        <taxon>Metazoa</taxon>
        <taxon>Chordata</taxon>
        <taxon>Craniata</taxon>
        <taxon>Vertebrata</taxon>
        <taxon>Euteleostomi</taxon>
        <taxon>Mammalia</taxon>
        <taxon>Eutheria</taxon>
        <taxon>Euarchontoglires</taxon>
        <taxon>Glires</taxon>
        <taxon>Rodentia</taxon>
        <taxon>Myomorpha</taxon>
        <taxon>Muroidea</taxon>
        <taxon>Muridae</taxon>
        <taxon>Murinae</taxon>
        <taxon>Mus</taxon>
        <taxon>Mus</taxon>
    </lineage>
</organism>
<feature type="region of interest" description="Disordered" evidence="1">
    <location>
        <begin position="1"/>
        <end position="21"/>
    </location>
</feature>
<reference evidence="2" key="7">
    <citation type="journal article" date="2005" name="Science">
        <title>The Transcriptional Landscape of the Mammalian Genome.</title>
        <authorList>
            <consortium name="The FANTOM Consortium"/>
            <consortium name="Riken Genome Exploration Research Group and Genome Science Group (Genome Network Project Core Group)"/>
        </authorList>
    </citation>
    <scope>NUCLEOTIDE SEQUENCE</scope>
    <source>
        <strain evidence="2">C57BL/6J</strain>
        <tissue evidence="2">Cerebellum</tissue>
    </source>
</reference>
<evidence type="ECO:0000256" key="1">
    <source>
        <dbReference type="SAM" id="MobiDB-lite"/>
    </source>
</evidence>
<reference evidence="2" key="1">
    <citation type="journal article" date="1999" name="Methods Enzymol.">
        <title>High-efficiency full-length cDNA cloning.</title>
        <authorList>
            <person name="Carninci P."/>
            <person name="Hayashizaki Y."/>
        </authorList>
    </citation>
    <scope>NUCLEOTIDE SEQUENCE</scope>
    <source>
        <strain evidence="2">C57BL/6J</strain>
        <tissue evidence="2">Cerebellum</tissue>
    </source>
</reference>
<reference evidence="2" key="8">
    <citation type="journal article" date="2005" name="Science">
        <title>Antisense Transcription in the Mammalian Transcriptome.</title>
        <authorList>
            <consortium name="RIKEN Genome Exploration Research Group and Genome Science Group (Genome Network Project Core Group) and the FANTOM Consortium"/>
        </authorList>
    </citation>
    <scope>NUCLEOTIDE SEQUENCE</scope>
    <source>
        <strain evidence="2">C57BL/6J</strain>
        <tissue evidence="2">Cerebellum</tissue>
    </source>
</reference>
<name>Q8C4U1_MOUSE</name>
<evidence type="ECO:0000313" key="2">
    <source>
        <dbReference type="EMBL" id="BAC38126.1"/>
    </source>
</evidence>
<dbReference type="AGR" id="MGI:3642584"/>
<feature type="non-terminal residue" evidence="2">
    <location>
        <position position="1"/>
    </location>
</feature>
<reference evidence="2" key="3">
    <citation type="journal article" date="2000" name="Genome Res.">
        <title>RIKEN integrated sequence analysis (RISA) system--384-format sequencing pipeline with 384 multicapillary sequencer.</title>
        <authorList>
            <person name="Shibata K."/>
            <person name="Itoh M."/>
            <person name="Aizawa K."/>
            <person name="Nagaoka S."/>
            <person name="Sasaki N."/>
            <person name="Carninci P."/>
            <person name="Konno H."/>
            <person name="Akiyama J."/>
            <person name="Nishi K."/>
            <person name="Kitsunai T."/>
            <person name="Tashiro H."/>
            <person name="Itoh M."/>
            <person name="Sumi N."/>
            <person name="Ishii Y."/>
            <person name="Nakamura S."/>
            <person name="Hazama M."/>
            <person name="Nishine T."/>
            <person name="Harada A."/>
            <person name="Yamamoto R."/>
            <person name="Matsumoto H."/>
            <person name="Sakaguchi S."/>
            <person name="Ikegami T."/>
            <person name="Kashiwagi K."/>
            <person name="Fujiwake S."/>
            <person name="Inoue K."/>
            <person name="Togawa Y."/>
            <person name="Izawa M."/>
            <person name="Ohara E."/>
            <person name="Watahiki M."/>
            <person name="Yoneda Y."/>
            <person name="Ishikawa T."/>
            <person name="Ozawa K."/>
            <person name="Tanaka T."/>
            <person name="Matsuura S."/>
            <person name="Kawai J."/>
            <person name="Okazaki Y."/>
            <person name="Muramatsu M."/>
            <person name="Inoue Y."/>
            <person name="Kira A."/>
            <person name="Hayashizaki Y."/>
        </authorList>
    </citation>
    <scope>NUCLEOTIDE SEQUENCE</scope>
    <source>
        <strain evidence="2">C57BL/6J</strain>
        <tissue evidence="2">Cerebellum</tissue>
    </source>
</reference>
<reference evidence="2" key="6">
    <citation type="submission" date="2002-04" db="EMBL/GenBank/DDBJ databases">
        <authorList>
            <person name="Adachi J."/>
            <person name="Aizawa K."/>
            <person name="Akimura T."/>
            <person name="Arakawa T."/>
            <person name="Bono H."/>
            <person name="Carninci P."/>
            <person name="Fukuda S."/>
            <person name="Furuno M."/>
            <person name="Hanagaki T."/>
            <person name="Hara A."/>
            <person name="Hashizume W."/>
            <person name="Hayashida K."/>
            <person name="Hayatsu N."/>
            <person name="Hiramoto K."/>
            <person name="Hiraoka T."/>
            <person name="Hirozane T."/>
            <person name="Hori F."/>
            <person name="Imotani K."/>
            <person name="Ishii Y."/>
            <person name="Itoh M."/>
            <person name="Kagawa I."/>
            <person name="Kasukawa T."/>
            <person name="Katoh H."/>
            <person name="Kawai J."/>
            <person name="Kojima Y."/>
            <person name="Kondo S."/>
            <person name="Konno H."/>
            <person name="Kouda M."/>
            <person name="Koya S."/>
            <person name="Kurihara C."/>
            <person name="Matsuyama T."/>
            <person name="Miyazaki A."/>
            <person name="Murata M."/>
            <person name="Nakamura M."/>
            <person name="Nishi K."/>
            <person name="Nomura K."/>
            <person name="Numazaki R."/>
            <person name="Ohno M."/>
            <person name="Ohsato N."/>
            <person name="Okazaki Y."/>
            <person name="Saito R."/>
            <person name="Saitoh H."/>
            <person name="Sakai C."/>
            <person name="Sakai K."/>
            <person name="Sakazume N."/>
            <person name="Sano H."/>
            <person name="Sasaki D."/>
            <person name="Shibata K."/>
            <person name="Shinagawa A."/>
            <person name="Shiraki T."/>
            <person name="Sogabe Y."/>
            <person name="Tagami M."/>
            <person name="Tagawa A."/>
            <person name="Takahashi F."/>
            <person name="Takaku-Akahira S."/>
            <person name="Takeda Y."/>
            <person name="Tanaka T."/>
            <person name="Tomaru A."/>
            <person name="Toya T."/>
            <person name="Yasunishi A."/>
            <person name="Muramatsu M."/>
            <person name="Hayashizaki Y."/>
        </authorList>
    </citation>
    <scope>NUCLEOTIDE SEQUENCE</scope>
    <source>
        <strain evidence="2">C57BL/6J</strain>
        <tissue evidence="2">Cerebellum</tissue>
    </source>
</reference>
<gene>
    <name evidence="3" type="primary">B930078G14Rik</name>
</gene>
<protein>
    <submittedName>
        <fullName evidence="2">Uncharacterized protein</fullName>
    </submittedName>
</protein>